<feature type="non-terminal residue" evidence="2">
    <location>
        <position position="619"/>
    </location>
</feature>
<evidence type="ECO:0000313" key="3">
    <source>
        <dbReference type="Proteomes" id="UP000626109"/>
    </source>
</evidence>
<feature type="region of interest" description="Disordered" evidence="1">
    <location>
        <begin position="1"/>
        <end position="107"/>
    </location>
</feature>
<reference evidence="2" key="1">
    <citation type="submission" date="2021-02" db="EMBL/GenBank/DDBJ databases">
        <authorList>
            <person name="Dougan E. K."/>
            <person name="Rhodes N."/>
            <person name="Thang M."/>
            <person name="Chan C."/>
        </authorList>
    </citation>
    <scope>NUCLEOTIDE SEQUENCE</scope>
</reference>
<dbReference type="EMBL" id="CAJNNW010012683">
    <property type="protein sequence ID" value="CAE8654564.1"/>
    <property type="molecule type" value="Genomic_DNA"/>
</dbReference>
<evidence type="ECO:0000256" key="1">
    <source>
        <dbReference type="SAM" id="MobiDB-lite"/>
    </source>
</evidence>
<dbReference type="Proteomes" id="UP000626109">
    <property type="component" value="Unassembled WGS sequence"/>
</dbReference>
<feature type="compositionally biased region" description="Pro residues" evidence="1">
    <location>
        <begin position="81"/>
        <end position="91"/>
    </location>
</feature>
<feature type="region of interest" description="Disordered" evidence="1">
    <location>
        <begin position="202"/>
        <end position="233"/>
    </location>
</feature>
<dbReference type="PANTHER" id="PTHR16148">
    <property type="entry name" value="NF-KAPPA-B-REPRESSING FACTOR-RELATED"/>
    <property type="match status" value="1"/>
</dbReference>
<feature type="compositionally biased region" description="Low complexity" evidence="1">
    <location>
        <begin position="287"/>
        <end position="311"/>
    </location>
</feature>
<gene>
    <name evidence="2" type="ORF">PGLA2088_LOCUS11082</name>
</gene>
<feature type="compositionally biased region" description="Polar residues" evidence="1">
    <location>
        <begin position="263"/>
        <end position="272"/>
    </location>
</feature>
<evidence type="ECO:0000313" key="2">
    <source>
        <dbReference type="EMBL" id="CAE8654564.1"/>
    </source>
</evidence>
<sequence>MSMPGRALTPGRTMSVPGRALTPGRTASVPVFLNPASSKASPQLEAQLPGAPRLRSTRTLSPASVGATVAPPRRIVALPPWASPDTPPVPGPGTVCHGLSSANSANEHSYRRGGVAFEEEEASVSRLSAAAAEEEEAAERCRGFVAYAAAEEAATTSRSRGGISLLSATSTEEEALRDRLEATNRELMEKAEQLANIEAKLQSTKAEEGARSLRRSPSGGPQLSRSPSGGAMKALHDRLEASKRELEVTKRQAEGEKAWSAQLRRTSPSQARPGSPVSAPWLPPGFRASRSRTPSPQRQSPHQPSANTSTASAAFSALMVRVSRPPSPEAHSSPEYPLRSARINRSLPISPIAAASSGANTSRSNSNSNNYSNTNNNVVKNNKNFNNNNSNNNKNNKNFNNNNNHNDNNNDNSNHVFISNSSNSNNNSIAGAASSSSARFWSGPCRAPIPVFARSADACAVTAPVSARKPPAQTVPTSWMRSPGVTTEPVLTLESAGLGKDESVFASLNAEYSLVSLTEQIVDELYKAPPPSLLALPAASLKRRLVALFSGATVVDGHWLPARALESRASWVAFEKAVRNVCLDVGIGFKFAVKLLEAVQESLALKHGVDVRMREHVGQ</sequence>
<protein>
    <submittedName>
        <fullName evidence="2">Uncharacterized protein</fullName>
    </submittedName>
</protein>
<accession>A0A813IR57</accession>
<comment type="caution">
    <text evidence="2">The sequence shown here is derived from an EMBL/GenBank/DDBJ whole genome shotgun (WGS) entry which is preliminary data.</text>
</comment>
<feature type="compositionally biased region" description="Basic and acidic residues" evidence="1">
    <location>
        <begin position="247"/>
        <end position="257"/>
    </location>
</feature>
<organism evidence="2 3">
    <name type="scientific">Polarella glacialis</name>
    <name type="common">Dinoflagellate</name>
    <dbReference type="NCBI Taxonomy" id="89957"/>
    <lineage>
        <taxon>Eukaryota</taxon>
        <taxon>Sar</taxon>
        <taxon>Alveolata</taxon>
        <taxon>Dinophyceae</taxon>
        <taxon>Suessiales</taxon>
        <taxon>Suessiaceae</taxon>
        <taxon>Polarella</taxon>
    </lineage>
</organism>
<feature type="region of interest" description="Disordered" evidence="1">
    <location>
        <begin position="247"/>
        <end position="311"/>
    </location>
</feature>
<proteinExistence type="predicted"/>
<feature type="region of interest" description="Disordered" evidence="1">
    <location>
        <begin position="355"/>
        <end position="421"/>
    </location>
</feature>
<feature type="region of interest" description="Disordered" evidence="1">
    <location>
        <begin position="152"/>
        <end position="173"/>
    </location>
</feature>
<dbReference type="PANTHER" id="PTHR16148:SF14">
    <property type="entry name" value="MYND-TYPE DOMAIN-CONTAINING PROTEIN"/>
    <property type="match status" value="1"/>
</dbReference>
<name>A0A813IR57_POLGL</name>
<dbReference type="AlphaFoldDB" id="A0A813IR57"/>